<dbReference type="AlphaFoldDB" id="A0A2I0JLU1"/>
<keyword evidence="2" id="KW-1185">Reference proteome</keyword>
<protein>
    <submittedName>
        <fullName evidence="1">Uncharacterized protein</fullName>
    </submittedName>
</protein>
<accession>A0A2I0JLU1</accession>
<reference evidence="1 2" key="1">
    <citation type="submission" date="2017-11" db="EMBL/GenBank/DDBJ databases">
        <title>De-novo sequencing of pomegranate (Punica granatum L.) genome.</title>
        <authorList>
            <person name="Akparov Z."/>
            <person name="Amiraslanov A."/>
            <person name="Hajiyeva S."/>
            <person name="Abbasov M."/>
            <person name="Kaur K."/>
            <person name="Hamwieh A."/>
            <person name="Solovyev V."/>
            <person name="Salamov A."/>
            <person name="Braich B."/>
            <person name="Kosarev P."/>
            <person name="Mahmoud A."/>
            <person name="Hajiyev E."/>
            <person name="Babayeva S."/>
            <person name="Izzatullayeva V."/>
            <person name="Mammadov A."/>
            <person name="Mammadov A."/>
            <person name="Sharifova S."/>
            <person name="Ojaghi J."/>
            <person name="Eynullazada K."/>
            <person name="Bayramov B."/>
            <person name="Abdulazimova A."/>
            <person name="Shahmuradov I."/>
        </authorList>
    </citation>
    <scope>NUCLEOTIDE SEQUENCE [LARGE SCALE GENOMIC DNA]</scope>
    <source>
        <strain evidence="2">cv. AG2017</strain>
        <tissue evidence="1">Leaf</tissue>
    </source>
</reference>
<comment type="caution">
    <text evidence="1">The sequence shown here is derived from an EMBL/GenBank/DDBJ whole genome shotgun (WGS) entry which is preliminary data.</text>
</comment>
<sequence length="141" mass="15293">MGMSYKTTHCLVCCLGPDNFGPTFKVLAHTHLPPFLQFPSSVISIIETINTIPFAIVTPLPSPYNCPPSSTFSSTSIITSTIILHRFSSSGLVLLLDIDSSSISSAILSLSIIFLGRYTLFPSLPSFLRLAAAATRAYHHY</sequence>
<dbReference type="Proteomes" id="UP000233551">
    <property type="component" value="Unassembled WGS sequence"/>
</dbReference>
<dbReference type="EMBL" id="PGOL01001564">
    <property type="protein sequence ID" value="PKI56883.1"/>
    <property type="molecule type" value="Genomic_DNA"/>
</dbReference>
<name>A0A2I0JLU1_PUNGR</name>
<organism evidence="1 2">
    <name type="scientific">Punica granatum</name>
    <name type="common">Pomegranate</name>
    <dbReference type="NCBI Taxonomy" id="22663"/>
    <lineage>
        <taxon>Eukaryota</taxon>
        <taxon>Viridiplantae</taxon>
        <taxon>Streptophyta</taxon>
        <taxon>Embryophyta</taxon>
        <taxon>Tracheophyta</taxon>
        <taxon>Spermatophyta</taxon>
        <taxon>Magnoliopsida</taxon>
        <taxon>eudicotyledons</taxon>
        <taxon>Gunneridae</taxon>
        <taxon>Pentapetalae</taxon>
        <taxon>rosids</taxon>
        <taxon>malvids</taxon>
        <taxon>Myrtales</taxon>
        <taxon>Lythraceae</taxon>
        <taxon>Punica</taxon>
    </lineage>
</organism>
<proteinExistence type="predicted"/>
<gene>
    <name evidence="1" type="ORF">CRG98_022712</name>
</gene>
<evidence type="ECO:0000313" key="1">
    <source>
        <dbReference type="EMBL" id="PKI56883.1"/>
    </source>
</evidence>
<evidence type="ECO:0000313" key="2">
    <source>
        <dbReference type="Proteomes" id="UP000233551"/>
    </source>
</evidence>